<feature type="transmembrane region" description="Helical" evidence="8">
    <location>
        <begin position="159"/>
        <end position="179"/>
    </location>
</feature>
<dbReference type="NCBIfam" id="TIGR00711">
    <property type="entry name" value="efflux_EmrB"/>
    <property type="match status" value="1"/>
</dbReference>
<dbReference type="PRINTS" id="PR01036">
    <property type="entry name" value="TCRTETB"/>
</dbReference>
<evidence type="ECO:0000256" key="6">
    <source>
        <dbReference type="ARBA" id="ARBA00023136"/>
    </source>
</evidence>
<dbReference type="RefSeq" id="WP_225274544.1">
    <property type="nucleotide sequence ID" value="NZ_CP084058.1"/>
</dbReference>
<keyword evidence="2" id="KW-0813">Transport</keyword>
<dbReference type="Gene3D" id="1.20.1250.20">
    <property type="entry name" value="MFS general substrate transporter like domains"/>
    <property type="match status" value="1"/>
</dbReference>
<keyword evidence="4 8" id="KW-0812">Transmembrane</keyword>
<feature type="transmembrane region" description="Helical" evidence="8">
    <location>
        <begin position="71"/>
        <end position="94"/>
    </location>
</feature>
<sequence>MQLRTFLIAGVASFMAALDTLVVTTALPTIREQFGASLESMEWTVNVFTLCYAVFLLTAAALGDRFGRKRVFVLGLVLFTASSAAAASAGSIGMLVLARAIQGLGTAMIIPLALTLLVGATRPERRGAAIAGLGGMVGLGIALGPWIGGAVVQYGSWQAVFWINVPVGLVLVPLAALLLAEGGTAQRRLDVRGILLMMTGLFGVVFGLIRSVTLGWAHLQVLLPLVAGVAVLVVFAWWERVAAEPVLPPRLFRSRGFTLSNLASTLMQGGMLGTVFLLTQFLQLVLAYGPLDAGVRTLPWTLLPALVAPLAGVFGDRLGVRRLMVASAILQGAALACFAVVVAPAVPYSLLWPGMVVAGAGMGLFYAVAARQPLDFVPPAEEGLAAGVNNAMRQIGIVLGVAVLAGVFAATGGYGTPALFVSGLRASLWVGVAILGVAAVAAWLVPPSAPRPDPRPQSLATTASGGGDQPARPLTP</sequence>
<dbReference type="InterPro" id="IPR036259">
    <property type="entry name" value="MFS_trans_sf"/>
</dbReference>
<feature type="transmembrane region" description="Helical" evidence="8">
    <location>
        <begin position="426"/>
        <end position="445"/>
    </location>
</feature>
<feature type="transmembrane region" description="Helical" evidence="8">
    <location>
        <begin position="350"/>
        <end position="369"/>
    </location>
</feature>
<accession>A0A1M4E8Q4</accession>
<dbReference type="GO" id="GO:0005886">
    <property type="term" value="C:plasma membrane"/>
    <property type="evidence" value="ECO:0007669"/>
    <property type="project" value="UniProtKB-SubCell"/>
</dbReference>
<dbReference type="AlphaFoldDB" id="A0A1M4E8Q4"/>
<proteinExistence type="predicted"/>
<keyword evidence="3" id="KW-1003">Cell membrane</keyword>
<feature type="transmembrane region" description="Helical" evidence="8">
    <location>
        <begin position="323"/>
        <end position="344"/>
    </location>
</feature>
<dbReference type="PANTHER" id="PTHR42718">
    <property type="entry name" value="MAJOR FACILITATOR SUPERFAMILY MULTIDRUG TRANSPORTER MFSC"/>
    <property type="match status" value="1"/>
</dbReference>
<feature type="transmembrane region" description="Helical" evidence="8">
    <location>
        <begin position="215"/>
        <end position="238"/>
    </location>
</feature>
<evidence type="ECO:0000256" key="8">
    <source>
        <dbReference type="SAM" id="Phobius"/>
    </source>
</evidence>
<evidence type="ECO:0000256" key="5">
    <source>
        <dbReference type="ARBA" id="ARBA00022989"/>
    </source>
</evidence>
<dbReference type="InterPro" id="IPR020846">
    <property type="entry name" value="MFS_dom"/>
</dbReference>
<feature type="transmembrane region" description="Helical" evidence="8">
    <location>
        <begin position="395"/>
        <end position="414"/>
    </location>
</feature>
<evidence type="ECO:0000256" key="3">
    <source>
        <dbReference type="ARBA" id="ARBA00022475"/>
    </source>
</evidence>
<reference evidence="10" key="1">
    <citation type="submission" date="2016-04" db="EMBL/GenBank/DDBJ databases">
        <authorList>
            <person name="Evans L.H."/>
            <person name="Alamgir A."/>
            <person name="Owens N."/>
            <person name="Weber N.D."/>
            <person name="Virtaneva K."/>
            <person name="Barbian K."/>
            <person name="Babar A."/>
            <person name="Rosenke K."/>
        </authorList>
    </citation>
    <scope>NUCLEOTIDE SEQUENCE</scope>
    <source>
        <strain evidence="10">Nono1</strain>
    </source>
</reference>
<dbReference type="CDD" id="cd17321">
    <property type="entry name" value="MFS_MMR_MDR_like"/>
    <property type="match status" value="1"/>
</dbReference>
<evidence type="ECO:0000256" key="7">
    <source>
        <dbReference type="SAM" id="MobiDB-lite"/>
    </source>
</evidence>
<name>A0A1M4E8Q4_9ACTN</name>
<evidence type="ECO:0000256" key="2">
    <source>
        <dbReference type="ARBA" id="ARBA00022448"/>
    </source>
</evidence>
<keyword evidence="5 8" id="KW-1133">Transmembrane helix</keyword>
<dbReference type="InterPro" id="IPR004638">
    <property type="entry name" value="EmrB-like"/>
</dbReference>
<dbReference type="InterPro" id="IPR011701">
    <property type="entry name" value="MFS"/>
</dbReference>
<keyword evidence="6 8" id="KW-0472">Membrane</keyword>
<dbReference type="Pfam" id="PF07690">
    <property type="entry name" value="MFS_1"/>
    <property type="match status" value="1"/>
</dbReference>
<organism evidence="10">
    <name type="scientific">Nonomuraea gerenzanensis</name>
    <dbReference type="NCBI Taxonomy" id="93944"/>
    <lineage>
        <taxon>Bacteria</taxon>
        <taxon>Bacillati</taxon>
        <taxon>Actinomycetota</taxon>
        <taxon>Actinomycetes</taxon>
        <taxon>Streptosporangiales</taxon>
        <taxon>Streptosporangiaceae</taxon>
        <taxon>Nonomuraea</taxon>
    </lineage>
</organism>
<comment type="subcellular location">
    <subcellularLocation>
        <location evidence="1">Cell membrane</location>
        <topology evidence="1">Multi-pass membrane protein</topology>
    </subcellularLocation>
</comment>
<gene>
    <name evidence="10" type="ORF">BN4615_P4660</name>
</gene>
<evidence type="ECO:0000256" key="1">
    <source>
        <dbReference type="ARBA" id="ARBA00004651"/>
    </source>
</evidence>
<feature type="region of interest" description="Disordered" evidence="7">
    <location>
        <begin position="448"/>
        <end position="476"/>
    </location>
</feature>
<evidence type="ECO:0000256" key="4">
    <source>
        <dbReference type="ARBA" id="ARBA00022692"/>
    </source>
</evidence>
<dbReference type="EMBL" id="LT559118">
    <property type="protein sequence ID" value="SBO95144.1"/>
    <property type="molecule type" value="Genomic_DNA"/>
</dbReference>
<feature type="domain" description="Major facilitator superfamily (MFS) profile" evidence="9">
    <location>
        <begin position="5"/>
        <end position="450"/>
    </location>
</feature>
<feature type="transmembrane region" description="Helical" evidence="8">
    <location>
        <begin position="259"/>
        <end position="278"/>
    </location>
</feature>
<feature type="transmembrane region" description="Helical" evidence="8">
    <location>
        <begin position="7"/>
        <end position="31"/>
    </location>
</feature>
<dbReference type="PROSITE" id="PS50850">
    <property type="entry name" value="MFS"/>
    <property type="match status" value="1"/>
</dbReference>
<dbReference type="PANTHER" id="PTHR42718:SF42">
    <property type="entry name" value="EXPORT PROTEIN"/>
    <property type="match status" value="1"/>
</dbReference>
<feature type="transmembrane region" description="Helical" evidence="8">
    <location>
        <begin position="298"/>
        <end position="316"/>
    </location>
</feature>
<evidence type="ECO:0000313" key="10">
    <source>
        <dbReference type="EMBL" id="SBO95144.1"/>
    </source>
</evidence>
<protein>
    <submittedName>
        <fullName evidence="10">PROBABLE TRANSMEMBRANE EFFLUX TRANSMEMBRANE PROTEIN</fullName>
    </submittedName>
</protein>
<evidence type="ECO:0000259" key="9">
    <source>
        <dbReference type="PROSITE" id="PS50850"/>
    </source>
</evidence>
<feature type="transmembrane region" description="Helical" evidence="8">
    <location>
        <begin position="43"/>
        <end position="62"/>
    </location>
</feature>
<feature type="transmembrane region" description="Helical" evidence="8">
    <location>
        <begin position="127"/>
        <end position="147"/>
    </location>
</feature>
<dbReference type="SUPFAM" id="SSF103473">
    <property type="entry name" value="MFS general substrate transporter"/>
    <property type="match status" value="1"/>
</dbReference>
<dbReference type="Gene3D" id="1.20.1720.10">
    <property type="entry name" value="Multidrug resistance protein D"/>
    <property type="match status" value="1"/>
</dbReference>
<feature type="transmembrane region" description="Helical" evidence="8">
    <location>
        <begin position="191"/>
        <end position="209"/>
    </location>
</feature>
<dbReference type="GO" id="GO:0022857">
    <property type="term" value="F:transmembrane transporter activity"/>
    <property type="evidence" value="ECO:0007669"/>
    <property type="project" value="InterPro"/>
</dbReference>
<feature type="transmembrane region" description="Helical" evidence="8">
    <location>
        <begin position="100"/>
        <end position="120"/>
    </location>
</feature>